<keyword evidence="3" id="KW-1185">Reference proteome</keyword>
<evidence type="ECO:0000313" key="3">
    <source>
        <dbReference type="Proteomes" id="UP000299102"/>
    </source>
</evidence>
<feature type="region of interest" description="Disordered" evidence="1">
    <location>
        <begin position="106"/>
        <end position="133"/>
    </location>
</feature>
<reference evidence="2 3" key="1">
    <citation type="journal article" date="2019" name="Commun. Biol.">
        <title>The bagworm genome reveals a unique fibroin gene that provides high tensile strength.</title>
        <authorList>
            <person name="Kono N."/>
            <person name="Nakamura H."/>
            <person name="Ohtoshi R."/>
            <person name="Tomita M."/>
            <person name="Numata K."/>
            <person name="Arakawa K."/>
        </authorList>
    </citation>
    <scope>NUCLEOTIDE SEQUENCE [LARGE SCALE GENOMIC DNA]</scope>
</reference>
<evidence type="ECO:0000313" key="2">
    <source>
        <dbReference type="EMBL" id="GBP36055.1"/>
    </source>
</evidence>
<proteinExistence type="predicted"/>
<evidence type="ECO:0000256" key="1">
    <source>
        <dbReference type="SAM" id="MobiDB-lite"/>
    </source>
</evidence>
<dbReference type="AlphaFoldDB" id="A0A4C1VEJ1"/>
<protein>
    <submittedName>
        <fullName evidence="2">Uncharacterized protein</fullName>
    </submittedName>
</protein>
<dbReference type="Proteomes" id="UP000299102">
    <property type="component" value="Unassembled WGS sequence"/>
</dbReference>
<name>A0A4C1VEJ1_EUMVA</name>
<organism evidence="2 3">
    <name type="scientific">Eumeta variegata</name>
    <name type="common">Bagworm moth</name>
    <name type="synonym">Eumeta japonica</name>
    <dbReference type="NCBI Taxonomy" id="151549"/>
    <lineage>
        <taxon>Eukaryota</taxon>
        <taxon>Metazoa</taxon>
        <taxon>Ecdysozoa</taxon>
        <taxon>Arthropoda</taxon>
        <taxon>Hexapoda</taxon>
        <taxon>Insecta</taxon>
        <taxon>Pterygota</taxon>
        <taxon>Neoptera</taxon>
        <taxon>Endopterygota</taxon>
        <taxon>Lepidoptera</taxon>
        <taxon>Glossata</taxon>
        <taxon>Ditrysia</taxon>
        <taxon>Tineoidea</taxon>
        <taxon>Psychidae</taxon>
        <taxon>Oiketicinae</taxon>
        <taxon>Eumeta</taxon>
    </lineage>
</organism>
<dbReference type="EMBL" id="BGZK01000313">
    <property type="protein sequence ID" value="GBP36055.1"/>
    <property type="molecule type" value="Genomic_DNA"/>
</dbReference>
<gene>
    <name evidence="2" type="ORF">EVAR_29185_1</name>
</gene>
<accession>A0A4C1VEJ1</accession>
<comment type="caution">
    <text evidence="2">The sequence shown here is derived from an EMBL/GenBank/DDBJ whole genome shotgun (WGS) entry which is preliminary data.</text>
</comment>
<sequence>MDVDEAKEMCKDCTFRRSAVSAYPSGLRGPNSYSKKKKQCKAGASRFPMIPSSVSESMYRVHSNPISSLLKSSPCSSLADTRPLGTRALDDLAGVLDVSGCNIALPPRHADLKPPAPARRSDHVRGRRPNALS</sequence>